<evidence type="ECO:0000313" key="3">
    <source>
        <dbReference type="EMBL" id="NHM14841.1"/>
    </source>
</evidence>
<dbReference type="Proteomes" id="UP000671910">
    <property type="component" value="Chromosome"/>
</dbReference>
<feature type="region of interest" description="Disordered" evidence="1">
    <location>
        <begin position="1"/>
        <end position="42"/>
    </location>
</feature>
<proteinExistence type="predicted"/>
<keyword evidence="4" id="KW-0132">Cell division</keyword>
<keyword evidence="2" id="KW-1133">Transmembrane helix</keyword>
<sequence>MSALPAYSSYGSPARERRSAPARPASPVRAVRGGAPLASPHPAKSSIAVRVVVCVVLIAAAFSACLLRVHLSSTAVLASAETTRLEQDVADARSVATHLEVQQSLLSSPARISDEARDLGMVEPDDVAVITMEQDVVATDDAGSLSLSQSVSNATEVGA</sequence>
<dbReference type="GO" id="GO:0051301">
    <property type="term" value="P:cell division"/>
    <property type="evidence" value="ECO:0007669"/>
    <property type="project" value="UniProtKB-KW"/>
</dbReference>
<dbReference type="RefSeq" id="WP_166340268.1">
    <property type="nucleotide sequence ID" value="NZ_CP072829.1"/>
</dbReference>
<keyword evidence="5" id="KW-1185">Reference proteome</keyword>
<organism evidence="4 6">
    <name type="scientific">Xiamenia xianingshaonis</name>
    <dbReference type="NCBI Taxonomy" id="2682776"/>
    <lineage>
        <taxon>Bacteria</taxon>
        <taxon>Bacillati</taxon>
        <taxon>Actinomycetota</taxon>
        <taxon>Coriobacteriia</taxon>
        <taxon>Eggerthellales</taxon>
        <taxon>Eggerthellaceae</taxon>
        <taxon>Xiamenia</taxon>
    </lineage>
</organism>
<evidence type="ECO:0000256" key="1">
    <source>
        <dbReference type="SAM" id="MobiDB-lite"/>
    </source>
</evidence>
<dbReference type="EMBL" id="CP072829">
    <property type="protein sequence ID" value="QTU84753.1"/>
    <property type="molecule type" value="Genomic_DNA"/>
</dbReference>
<name>A0A9E6MQY4_9ACTN</name>
<evidence type="ECO:0000313" key="5">
    <source>
        <dbReference type="Proteomes" id="UP000636394"/>
    </source>
</evidence>
<dbReference type="KEGG" id="ebz:J7S26_02180"/>
<feature type="compositionally biased region" description="Low complexity" evidence="1">
    <location>
        <begin position="21"/>
        <end position="32"/>
    </location>
</feature>
<evidence type="ECO:0000313" key="4">
    <source>
        <dbReference type="EMBL" id="QTU84753.1"/>
    </source>
</evidence>
<keyword evidence="2" id="KW-0812">Transmembrane</keyword>
<dbReference type="AlphaFoldDB" id="A0A9E6MQY4"/>
<evidence type="ECO:0000256" key="2">
    <source>
        <dbReference type="SAM" id="Phobius"/>
    </source>
</evidence>
<keyword evidence="4" id="KW-0131">Cell cycle</keyword>
<accession>A0A9E6MQY4</accession>
<gene>
    <name evidence="3" type="ORF">GMI68_08755</name>
    <name evidence="4" type="ORF">J7S26_02180</name>
</gene>
<feature type="transmembrane region" description="Helical" evidence="2">
    <location>
        <begin position="47"/>
        <end position="67"/>
    </location>
</feature>
<evidence type="ECO:0000313" key="6">
    <source>
        <dbReference type="Proteomes" id="UP000671910"/>
    </source>
</evidence>
<dbReference type="Proteomes" id="UP000636394">
    <property type="component" value="Unassembled WGS sequence"/>
</dbReference>
<protein>
    <submittedName>
        <fullName evidence="4">Cell division protein FtsL</fullName>
    </submittedName>
</protein>
<dbReference type="EMBL" id="WPCR01000012">
    <property type="protein sequence ID" value="NHM14841.1"/>
    <property type="molecule type" value="Genomic_DNA"/>
</dbReference>
<reference evidence="3 5" key="1">
    <citation type="submission" date="2019-11" db="EMBL/GenBank/DDBJ databases">
        <title>Eggerthellaceae novel genus isolated from the rectal contents of marmort.</title>
        <authorList>
            <person name="Zhang G."/>
        </authorList>
    </citation>
    <scope>NUCLEOTIDE SEQUENCE [LARGE SCALE GENOMIC DNA]</scope>
    <source>
        <strain evidence="3">Zg-886</strain>
        <strain evidence="5">zg-886</strain>
    </source>
</reference>
<keyword evidence="2" id="KW-0472">Membrane</keyword>
<reference evidence="4" key="2">
    <citation type="submission" date="2021-04" db="EMBL/GenBank/DDBJ databases">
        <title>Novel species in family Eggerthellaceae.</title>
        <authorList>
            <person name="Zhang G."/>
        </authorList>
    </citation>
    <scope>NUCLEOTIDE SEQUENCE</scope>
    <source>
        <strain evidence="4">Zg-886</strain>
    </source>
</reference>